<protein>
    <submittedName>
        <fullName evidence="1">Uncharacterized protein</fullName>
    </submittedName>
</protein>
<gene>
    <name evidence="1" type="ORF">L6452_11332</name>
</gene>
<dbReference type="Proteomes" id="UP001055879">
    <property type="component" value="Linkage Group LG03"/>
</dbReference>
<comment type="caution">
    <text evidence="1">The sequence shown here is derived from an EMBL/GenBank/DDBJ whole genome shotgun (WGS) entry which is preliminary data.</text>
</comment>
<name>A0ACB9DQ42_ARCLA</name>
<sequence>MIAAKATRKFGLGPRRLQGPVPGSRSGPIFNVTSSSEETVVQVQEEKTTMKVLVAVDESEGSLYALQWALQNIPLRKSRGDAAAPVEEEPPVITVVHAQPPFQQAFIASPHGPGELPFKLEVLANTS</sequence>
<organism evidence="1 2">
    <name type="scientific">Arctium lappa</name>
    <name type="common">Greater burdock</name>
    <name type="synonym">Lappa major</name>
    <dbReference type="NCBI Taxonomy" id="4217"/>
    <lineage>
        <taxon>Eukaryota</taxon>
        <taxon>Viridiplantae</taxon>
        <taxon>Streptophyta</taxon>
        <taxon>Embryophyta</taxon>
        <taxon>Tracheophyta</taxon>
        <taxon>Spermatophyta</taxon>
        <taxon>Magnoliopsida</taxon>
        <taxon>eudicotyledons</taxon>
        <taxon>Gunneridae</taxon>
        <taxon>Pentapetalae</taxon>
        <taxon>asterids</taxon>
        <taxon>campanulids</taxon>
        <taxon>Asterales</taxon>
        <taxon>Asteraceae</taxon>
        <taxon>Carduoideae</taxon>
        <taxon>Cardueae</taxon>
        <taxon>Arctiinae</taxon>
        <taxon>Arctium</taxon>
    </lineage>
</organism>
<reference evidence="1 2" key="2">
    <citation type="journal article" date="2022" name="Mol. Ecol. Resour.">
        <title>The genomes of chicory, endive, great burdock and yacon provide insights into Asteraceae paleo-polyploidization history and plant inulin production.</title>
        <authorList>
            <person name="Fan W."/>
            <person name="Wang S."/>
            <person name="Wang H."/>
            <person name="Wang A."/>
            <person name="Jiang F."/>
            <person name="Liu H."/>
            <person name="Zhao H."/>
            <person name="Xu D."/>
            <person name="Zhang Y."/>
        </authorList>
    </citation>
    <scope>NUCLEOTIDE SEQUENCE [LARGE SCALE GENOMIC DNA]</scope>
    <source>
        <strain evidence="2">cv. Niubang</strain>
    </source>
</reference>
<evidence type="ECO:0000313" key="2">
    <source>
        <dbReference type="Proteomes" id="UP001055879"/>
    </source>
</evidence>
<accession>A0ACB9DQ42</accession>
<keyword evidence="2" id="KW-1185">Reference proteome</keyword>
<reference evidence="2" key="1">
    <citation type="journal article" date="2022" name="Mol. Ecol. Resour.">
        <title>The genomes of chicory, endive, great burdock and yacon provide insights into Asteraceae palaeo-polyploidization history and plant inulin production.</title>
        <authorList>
            <person name="Fan W."/>
            <person name="Wang S."/>
            <person name="Wang H."/>
            <person name="Wang A."/>
            <person name="Jiang F."/>
            <person name="Liu H."/>
            <person name="Zhao H."/>
            <person name="Xu D."/>
            <person name="Zhang Y."/>
        </authorList>
    </citation>
    <scope>NUCLEOTIDE SEQUENCE [LARGE SCALE GENOMIC DNA]</scope>
    <source>
        <strain evidence="2">cv. Niubang</strain>
    </source>
</reference>
<dbReference type="EMBL" id="CM042049">
    <property type="protein sequence ID" value="KAI3748331.1"/>
    <property type="molecule type" value="Genomic_DNA"/>
</dbReference>
<proteinExistence type="predicted"/>
<evidence type="ECO:0000313" key="1">
    <source>
        <dbReference type="EMBL" id="KAI3748331.1"/>
    </source>
</evidence>